<evidence type="ECO:0000256" key="6">
    <source>
        <dbReference type="ARBA" id="ARBA00050776"/>
    </source>
</evidence>
<evidence type="ECO:0000256" key="2">
    <source>
        <dbReference type="ARBA" id="ARBA00010447"/>
    </source>
</evidence>
<dbReference type="GO" id="GO:0030170">
    <property type="term" value="F:pyridoxal phosphate binding"/>
    <property type="evidence" value="ECO:0007669"/>
    <property type="project" value="InterPro"/>
</dbReference>
<comment type="cofactor">
    <cofactor evidence="1 7">
        <name>pyridoxal 5'-phosphate</name>
        <dbReference type="ChEBI" id="CHEBI:597326"/>
    </cofactor>
</comment>
<organism evidence="9 10">
    <name type="scientific">Candidatus Phytoplasma phoenicium</name>
    <dbReference type="NCBI Taxonomy" id="198422"/>
    <lineage>
        <taxon>Bacteria</taxon>
        <taxon>Bacillati</taxon>
        <taxon>Mycoplasmatota</taxon>
        <taxon>Mollicutes</taxon>
        <taxon>Acholeplasmatales</taxon>
        <taxon>Acholeplasmataceae</taxon>
        <taxon>Candidatus Phytoplasma</taxon>
        <taxon>16SrIX (Pigeon pea witches'-broom group)</taxon>
    </lineage>
</organism>
<dbReference type="InterPro" id="IPR020578">
    <property type="entry name" value="Aminotrans_V_PyrdxlP_BS"/>
</dbReference>
<keyword evidence="4 9" id="KW-0808">Transferase</keyword>
<dbReference type="AlphaFoldDB" id="A0A2S8NU19"/>
<evidence type="ECO:0000259" key="8">
    <source>
        <dbReference type="Pfam" id="PF00266"/>
    </source>
</evidence>
<dbReference type="PANTHER" id="PTHR43586">
    <property type="entry name" value="CYSTEINE DESULFURASE"/>
    <property type="match status" value="1"/>
</dbReference>
<dbReference type="InterPro" id="IPR015422">
    <property type="entry name" value="PyrdxlP-dep_Trfase_small"/>
</dbReference>
<keyword evidence="5" id="KW-0663">Pyridoxal phosphate</keyword>
<dbReference type="GO" id="GO:0031071">
    <property type="term" value="F:cysteine desulfurase activity"/>
    <property type="evidence" value="ECO:0007669"/>
    <property type="project" value="UniProtKB-EC"/>
</dbReference>
<dbReference type="InterPro" id="IPR010970">
    <property type="entry name" value="Cys_dSase_SufS"/>
</dbReference>
<dbReference type="PANTHER" id="PTHR43586:SF8">
    <property type="entry name" value="CYSTEINE DESULFURASE 1, CHLOROPLASTIC"/>
    <property type="match status" value="1"/>
</dbReference>
<comment type="caution">
    <text evidence="9">The sequence shown here is derived from an EMBL/GenBank/DDBJ whole genome shotgun (WGS) entry which is preliminary data.</text>
</comment>
<dbReference type="InterPro" id="IPR015421">
    <property type="entry name" value="PyrdxlP-dep_Trfase_major"/>
</dbReference>
<dbReference type="PROSITE" id="PS00595">
    <property type="entry name" value="AA_TRANSFER_CLASS_5"/>
    <property type="match status" value="1"/>
</dbReference>
<sequence>MKKNDYDFRSLFPIFKKYPRLVYFDTAATSLKPLPMIKALKNFYMYNGLSVRSQSFLLNHNNNLIIEKIRKKIANFFNASLSKEIIFTKSATESLNLIAQILGEQIIKPGDEIITSELEHNSSILPWFKIVQQKKASLVFIPLNSHQQITLENFCKVLTNKTKILVLTHVSNFLGHQTPIREIVRIAKQKHNIIVILDAAQSVGHMPLDVQELGVDFMAFSAHKMYGPFGLGVLYGKQKFLKQLNPTIIGGNSVTDVFFENFTLNTVPEKFEAGTPNIGSIVAFGQTLTLLQQIGFGAIKKHEQKLLYKLRKELSIFRNLKILNPLGSYMVTFNFDFIHAHDVESFLASDNICVRTGALCAHLLTKNIKQPSVIRISLGMHNNEEDIKILIQSLRKVEQFFIKY</sequence>
<dbReference type="Gene3D" id="3.40.640.10">
    <property type="entry name" value="Type I PLP-dependent aspartate aminotransferase-like (Major domain)"/>
    <property type="match status" value="1"/>
</dbReference>
<evidence type="ECO:0000256" key="3">
    <source>
        <dbReference type="ARBA" id="ARBA00012239"/>
    </source>
</evidence>
<dbReference type="GO" id="GO:0006534">
    <property type="term" value="P:cysteine metabolic process"/>
    <property type="evidence" value="ECO:0007669"/>
    <property type="project" value="InterPro"/>
</dbReference>
<keyword evidence="10" id="KW-1185">Reference proteome</keyword>
<evidence type="ECO:0000256" key="4">
    <source>
        <dbReference type="ARBA" id="ARBA00022679"/>
    </source>
</evidence>
<evidence type="ECO:0000256" key="7">
    <source>
        <dbReference type="RuleBase" id="RU004504"/>
    </source>
</evidence>
<accession>A0A2S8NU19</accession>
<name>A0A2S8NU19_9MOLU</name>
<comment type="similarity">
    <text evidence="2">Belongs to the class-V pyridoxal-phosphate-dependent aminotransferase family. Csd subfamily.</text>
</comment>
<dbReference type="InterPro" id="IPR015424">
    <property type="entry name" value="PyrdxlP-dep_Trfase"/>
</dbReference>
<dbReference type="EMBL" id="PUUG01000055">
    <property type="protein sequence ID" value="PQP79435.1"/>
    <property type="molecule type" value="Genomic_DNA"/>
</dbReference>
<proteinExistence type="inferred from homology"/>
<dbReference type="EC" id="2.8.1.7" evidence="3"/>
<gene>
    <name evidence="9" type="ORF">C6B37_01830</name>
</gene>
<comment type="catalytic activity">
    <reaction evidence="6">
        <text>(sulfur carrier)-H + L-cysteine = (sulfur carrier)-SH + L-alanine</text>
        <dbReference type="Rhea" id="RHEA:43892"/>
        <dbReference type="Rhea" id="RHEA-COMP:14737"/>
        <dbReference type="Rhea" id="RHEA-COMP:14739"/>
        <dbReference type="ChEBI" id="CHEBI:29917"/>
        <dbReference type="ChEBI" id="CHEBI:35235"/>
        <dbReference type="ChEBI" id="CHEBI:57972"/>
        <dbReference type="ChEBI" id="CHEBI:64428"/>
        <dbReference type="EC" id="2.8.1.7"/>
    </reaction>
</comment>
<keyword evidence="9" id="KW-0032">Aminotransferase</keyword>
<evidence type="ECO:0000256" key="5">
    <source>
        <dbReference type="ARBA" id="ARBA00022898"/>
    </source>
</evidence>
<feature type="domain" description="Aminotransferase class V" evidence="8">
    <location>
        <begin position="22"/>
        <end position="390"/>
    </location>
</feature>
<dbReference type="CDD" id="cd06453">
    <property type="entry name" value="SufS_like"/>
    <property type="match status" value="1"/>
</dbReference>
<dbReference type="Pfam" id="PF00266">
    <property type="entry name" value="Aminotran_5"/>
    <property type="match status" value="1"/>
</dbReference>
<evidence type="ECO:0000256" key="1">
    <source>
        <dbReference type="ARBA" id="ARBA00001933"/>
    </source>
</evidence>
<evidence type="ECO:0000313" key="10">
    <source>
        <dbReference type="Proteomes" id="UP000238672"/>
    </source>
</evidence>
<dbReference type="Proteomes" id="UP000238672">
    <property type="component" value="Unassembled WGS sequence"/>
</dbReference>
<dbReference type="SUPFAM" id="SSF53383">
    <property type="entry name" value="PLP-dependent transferases"/>
    <property type="match status" value="1"/>
</dbReference>
<dbReference type="GO" id="GO:0008483">
    <property type="term" value="F:transaminase activity"/>
    <property type="evidence" value="ECO:0007669"/>
    <property type="project" value="UniProtKB-KW"/>
</dbReference>
<evidence type="ECO:0000313" key="9">
    <source>
        <dbReference type="EMBL" id="PQP79435.1"/>
    </source>
</evidence>
<dbReference type="Gene3D" id="3.90.1150.10">
    <property type="entry name" value="Aspartate Aminotransferase, domain 1"/>
    <property type="match status" value="1"/>
</dbReference>
<dbReference type="PIRSF" id="PIRSF005572">
    <property type="entry name" value="NifS"/>
    <property type="match status" value="1"/>
</dbReference>
<dbReference type="InterPro" id="IPR016454">
    <property type="entry name" value="Cysteine_dSase"/>
</dbReference>
<dbReference type="InterPro" id="IPR000192">
    <property type="entry name" value="Aminotrans_V_dom"/>
</dbReference>
<protein>
    <recommendedName>
        <fullName evidence="3">cysteine desulfurase</fullName>
        <ecNumber evidence="3">2.8.1.7</ecNumber>
    </recommendedName>
</protein>
<reference evidence="9 10" key="1">
    <citation type="submission" date="2018-02" db="EMBL/GenBank/DDBJ databases">
        <title>Metagenomics reveals mixed infection of spiroplasma and phytoplasma in chicory.</title>
        <authorList>
            <person name="Polano C."/>
            <person name="Moruzzi S."/>
            <person name="Ermacora P."/>
            <person name="Ferrini F."/>
            <person name="Martini M."/>
            <person name="Firrao G."/>
        </authorList>
    </citation>
    <scope>NUCLEOTIDE SEQUENCE [LARGE SCALE GENOMIC DNA]</scope>
    <source>
        <strain evidence="9 10">ChiP</strain>
    </source>
</reference>